<evidence type="ECO:0000256" key="2">
    <source>
        <dbReference type="ARBA" id="ARBA00022516"/>
    </source>
</evidence>
<evidence type="ECO:0008006" key="13">
    <source>
        <dbReference type="Google" id="ProtNLM"/>
    </source>
</evidence>
<evidence type="ECO:0000256" key="10">
    <source>
        <dbReference type="SAM" id="Phobius"/>
    </source>
</evidence>
<evidence type="ECO:0000256" key="1">
    <source>
        <dbReference type="ARBA" id="ARBA00004127"/>
    </source>
</evidence>
<dbReference type="GO" id="GO:0008654">
    <property type="term" value="P:phospholipid biosynthetic process"/>
    <property type="evidence" value="ECO:0007669"/>
    <property type="project" value="UniProtKB-KW"/>
</dbReference>
<comment type="subcellular location">
    <subcellularLocation>
        <location evidence="1">Endomembrane system</location>
        <topology evidence="1">Multi-pass membrane protein</topology>
    </subcellularLocation>
</comment>
<gene>
    <name evidence="11" type="ORF">SEMRO_1456_G274280.1</name>
</gene>
<evidence type="ECO:0000256" key="5">
    <source>
        <dbReference type="ARBA" id="ARBA00023098"/>
    </source>
</evidence>
<feature type="transmembrane region" description="Helical" evidence="10">
    <location>
        <begin position="108"/>
        <end position="128"/>
    </location>
</feature>
<accession>A0A9N8HQL3</accession>
<keyword evidence="7" id="KW-0594">Phospholipid biosynthesis</keyword>
<dbReference type="GO" id="GO:0016740">
    <property type="term" value="F:transferase activity"/>
    <property type="evidence" value="ECO:0007669"/>
    <property type="project" value="UniProtKB-ARBA"/>
</dbReference>
<keyword evidence="4 10" id="KW-1133">Transmembrane helix</keyword>
<keyword evidence="3 10" id="KW-0812">Transmembrane</keyword>
<dbReference type="AlphaFoldDB" id="A0A9N8HQL3"/>
<evidence type="ECO:0000313" key="12">
    <source>
        <dbReference type="Proteomes" id="UP001153069"/>
    </source>
</evidence>
<evidence type="ECO:0000256" key="9">
    <source>
        <dbReference type="SAM" id="MobiDB-lite"/>
    </source>
</evidence>
<feature type="transmembrane region" description="Helical" evidence="10">
    <location>
        <begin position="34"/>
        <end position="53"/>
    </location>
</feature>
<feature type="transmembrane region" description="Helical" evidence="10">
    <location>
        <begin position="164"/>
        <end position="193"/>
    </location>
</feature>
<dbReference type="Gene3D" id="1.20.120.1630">
    <property type="match status" value="1"/>
</dbReference>
<evidence type="ECO:0000256" key="3">
    <source>
        <dbReference type="ARBA" id="ARBA00022692"/>
    </source>
</evidence>
<evidence type="ECO:0000313" key="11">
    <source>
        <dbReference type="EMBL" id="CAB9523793.1"/>
    </source>
</evidence>
<dbReference type="InterPro" id="IPR007318">
    <property type="entry name" value="Phopholipid_MeTrfase"/>
</dbReference>
<dbReference type="GO" id="GO:0012505">
    <property type="term" value="C:endomembrane system"/>
    <property type="evidence" value="ECO:0007669"/>
    <property type="project" value="UniProtKB-SubCell"/>
</dbReference>
<feature type="region of interest" description="Disordered" evidence="9">
    <location>
        <begin position="239"/>
        <end position="259"/>
    </location>
</feature>
<keyword evidence="8" id="KW-1208">Phospholipid metabolism</keyword>
<feature type="transmembrane region" description="Helical" evidence="10">
    <location>
        <begin position="74"/>
        <end position="96"/>
    </location>
</feature>
<dbReference type="Proteomes" id="UP001153069">
    <property type="component" value="Unassembled WGS sequence"/>
</dbReference>
<evidence type="ECO:0000256" key="4">
    <source>
        <dbReference type="ARBA" id="ARBA00022989"/>
    </source>
</evidence>
<evidence type="ECO:0000256" key="7">
    <source>
        <dbReference type="ARBA" id="ARBA00023209"/>
    </source>
</evidence>
<protein>
    <recommendedName>
        <fullName evidence="13">Protein-S-isoprenylcysteine O-methyltransferase</fullName>
    </recommendedName>
</protein>
<proteinExistence type="predicted"/>
<name>A0A9N8HQL3_9STRA</name>
<keyword evidence="12" id="KW-1185">Reference proteome</keyword>
<dbReference type="EMBL" id="CAICTM010001454">
    <property type="protein sequence ID" value="CAB9523793.1"/>
    <property type="molecule type" value="Genomic_DNA"/>
</dbReference>
<sequence length="259" mass="29209">MMFLDEQLSSGLWCFGLTWRCTLSEAIGLWSVLLFYMTICLVSLIHVLLLPNTTRSTATRAARASSSSSDNDDVKLLVTLVLYFFIFAAGCLLWVLSNTNGTLVHPIQNWQVQLVGSILLLPCALAFVKIHIDLGDNWYPIPDQPPQLVTHGIFRYARHPMYAVFLWSVLGTLLATLNWVIAWCVSGIVWVTLPRIPIEEQILSNVFGVDYLHYQQTVPSALGRPWGCLGYDYYPNNSQPGPTMRTTTSSQRNQYHPID</sequence>
<comment type="caution">
    <text evidence="11">The sequence shown here is derived from an EMBL/GenBank/DDBJ whole genome shotgun (WGS) entry which is preliminary data.</text>
</comment>
<keyword evidence="5" id="KW-0443">Lipid metabolism</keyword>
<organism evidence="11 12">
    <name type="scientific">Seminavis robusta</name>
    <dbReference type="NCBI Taxonomy" id="568900"/>
    <lineage>
        <taxon>Eukaryota</taxon>
        <taxon>Sar</taxon>
        <taxon>Stramenopiles</taxon>
        <taxon>Ochrophyta</taxon>
        <taxon>Bacillariophyta</taxon>
        <taxon>Bacillariophyceae</taxon>
        <taxon>Bacillariophycidae</taxon>
        <taxon>Naviculales</taxon>
        <taxon>Naviculaceae</taxon>
        <taxon>Seminavis</taxon>
    </lineage>
</organism>
<evidence type="ECO:0000256" key="8">
    <source>
        <dbReference type="ARBA" id="ARBA00023264"/>
    </source>
</evidence>
<dbReference type="Pfam" id="PF04191">
    <property type="entry name" value="PEMT"/>
    <property type="match status" value="1"/>
</dbReference>
<dbReference type="PANTHER" id="PTHR12714:SF9">
    <property type="entry name" value="PROTEIN-S-ISOPRENYLCYSTEINE O-METHYLTRANSFERASE"/>
    <property type="match status" value="1"/>
</dbReference>
<keyword evidence="2" id="KW-0444">Lipid biosynthesis</keyword>
<dbReference type="PANTHER" id="PTHR12714">
    <property type="entry name" value="PROTEIN-S ISOPRENYLCYSTEINE O-METHYLTRANSFERASE"/>
    <property type="match status" value="1"/>
</dbReference>
<evidence type="ECO:0000256" key="6">
    <source>
        <dbReference type="ARBA" id="ARBA00023136"/>
    </source>
</evidence>
<keyword evidence="6 10" id="KW-0472">Membrane</keyword>
<reference evidence="11" key="1">
    <citation type="submission" date="2020-06" db="EMBL/GenBank/DDBJ databases">
        <authorList>
            <consortium name="Plant Systems Biology data submission"/>
        </authorList>
    </citation>
    <scope>NUCLEOTIDE SEQUENCE</scope>
    <source>
        <strain evidence="11">D6</strain>
    </source>
</reference>
<dbReference type="OrthoDB" id="422086at2759"/>